<reference evidence="1 2" key="1">
    <citation type="journal article" date="2019" name="Genome Biol. Evol.">
        <title>Insights into the evolution of the New World diploid cottons (Gossypium, subgenus Houzingenia) based on genome sequencing.</title>
        <authorList>
            <person name="Grover C.E."/>
            <person name="Arick M.A. 2nd"/>
            <person name="Thrash A."/>
            <person name="Conover J.L."/>
            <person name="Sanders W.S."/>
            <person name="Peterson D.G."/>
            <person name="Frelichowski J.E."/>
            <person name="Scheffler J.A."/>
            <person name="Scheffler B.E."/>
            <person name="Wendel J.F."/>
        </authorList>
    </citation>
    <scope>NUCLEOTIDE SEQUENCE [LARGE SCALE GENOMIC DNA]</scope>
    <source>
        <strain evidence="1">27</strain>
        <tissue evidence="1">Leaf</tissue>
    </source>
</reference>
<comment type="caution">
    <text evidence="1">The sequence shown here is derived from an EMBL/GenBank/DDBJ whole genome shotgun (WGS) entry which is preliminary data.</text>
</comment>
<name>A0A7J8QUI3_GOSDV</name>
<dbReference type="Proteomes" id="UP000593561">
    <property type="component" value="Unassembled WGS sequence"/>
</dbReference>
<accession>A0A7J8QUI3</accession>
<sequence>MLVIDCIPINELLIIWGVWPLRNKVNEVVIHCIPPPHGWTKFNVASVTKEEKAGCGGRNSGPWSLWNLLIGIDHCINQLVRVHFAFVDKQCKGMGIALAIAGVKRPTLFKSWW</sequence>
<dbReference type="AlphaFoldDB" id="A0A7J8QUI3"/>
<evidence type="ECO:0000313" key="2">
    <source>
        <dbReference type="Proteomes" id="UP000593561"/>
    </source>
</evidence>
<organism evidence="1 2">
    <name type="scientific">Gossypium davidsonii</name>
    <name type="common">Davidson's cotton</name>
    <name type="synonym">Gossypium klotzschianum subsp. davidsonii</name>
    <dbReference type="NCBI Taxonomy" id="34287"/>
    <lineage>
        <taxon>Eukaryota</taxon>
        <taxon>Viridiplantae</taxon>
        <taxon>Streptophyta</taxon>
        <taxon>Embryophyta</taxon>
        <taxon>Tracheophyta</taxon>
        <taxon>Spermatophyta</taxon>
        <taxon>Magnoliopsida</taxon>
        <taxon>eudicotyledons</taxon>
        <taxon>Gunneridae</taxon>
        <taxon>Pentapetalae</taxon>
        <taxon>rosids</taxon>
        <taxon>malvids</taxon>
        <taxon>Malvales</taxon>
        <taxon>Malvaceae</taxon>
        <taxon>Malvoideae</taxon>
        <taxon>Gossypium</taxon>
    </lineage>
</organism>
<dbReference type="EMBL" id="JABFAC010000001">
    <property type="protein sequence ID" value="MBA0605237.1"/>
    <property type="molecule type" value="Genomic_DNA"/>
</dbReference>
<gene>
    <name evidence="1" type="ORF">Godav_017829</name>
</gene>
<evidence type="ECO:0000313" key="1">
    <source>
        <dbReference type="EMBL" id="MBA0605237.1"/>
    </source>
</evidence>
<keyword evidence="2" id="KW-1185">Reference proteome</keyword>
<protein>
    <submittedName>
        <fullName evidence="1">Uncharacterized protein</fullName>
    </submittedName>
</protein>
<proteinExistence type="predicted"/>